<organism evidence="3 4">
    <name type="scientific">Elizabethkingia anophelis</name>
    <dbReference type="NCBI Taxonomy" id="1117645"/>
    <lineage>
        <taxon>Bacteria</taxon>
        <taxon>Pseudomonadati</taxon>
        <taxon>Bacteroidota</taxon>
        <taxon>Flavobacteriia</taxon>
        <taxon>Flavobacteriales</taxon>
        <taxon>Weeksellaceae</taxon>
        <taxon>Elizabethkingia</taxon>
    </lineage>
</organism>
<proteinExistence type="predicted"/>
<feature type="chain" id="PRO_5030916549" evidence="1">
    <location>
        <begin position="27"/>
        <end position="238"/>
    </location>
</feature>
<dbReference type="EMBL" id="NWGY01000006">
    <property type="protein sequence ID" value="MDV3663423.1"/>
    <property type="molecule type" value="Genomic_DNA"/>
</dbReference>
<reference evidence="2" key="2">
    <citation type="submission" date="2023-02" db="EMBL/GenBank/DDBJ databases">
        <title>Elizabethkingia anophelis draft genomes.</title>
        <authorList>
            <person name="Nicholson A.C."/>
            <person name="Whitney A.M."/>
            <person name="Humrighouse B.W."/>
            <person name="Villarma A."/>
            <person name="Bell M."/>
            <person name="Mcquiston J."/>
        </authorList>
    </citation>
    <scope>NUCLEOTIDE SEQUENCE</scope>
    <source>
        <strain evidence="2">B4955</strain>
    </source>
</reference>
<name>A0A7Z7LZM5_9FLAO</name>
<dbReference type="AlphaFoldDB" id="A0A7Z7LZM5"/>
<evidence type="ECO:0000256" key="1">
    <source>
        <dbReference type="SAM" id="SignalP"/>
    </source>
</evidence>
<feature type="signal peptide" evidence="1">
    <location>
        <begin position="1"/>
        <end position="26"/>
    </location>
</feature>
<evidence type="ECO:0000313" key="2">
    <source>
        <dbReference type="EMBL" id="MDV3663423.1"/>
    </source>
</evidence>
<reference evidence="3 4" key="1">
    <citation type="submission" date="2018-06" db="EMBL/GenBank/DDBJ databases">
        <authorList>
            <consortium name="Pathogen Informatics"/>
            <person name="Doyle S."/>
        </authorList>
    </citation>
    <scope>NUCLEOTIDE SEQUENCE [LARGE SCALE GENOMIC DNA]</scope>
    <source>
        <strain evidence="3 4">NCTC10588</strain>
    </source>
</reference>
<dbReference type="Proteomes" id="UP001189000">
    <property type="component" value="Unassembled WGS sequence"/>
</dbReference>
<accession>A0A7Z7LZM5</accession>
<keyword evidence="1" id="KW-0732">Signal</keyword>
<dbReference type="EMBL" id="UFYD01000001">
    <property type="protein sequence ID" value="STD12381.1"/>
    <property type="molecule type" value="Genomic_DNA"/>
</dbReference>
<sequence length="238" mass="27967">MSYYKMNNSILLFLLVLFPLSLFSQAKSDTVNIPELILKENSQLNFTKFNESLKYNELYPNKKIVFSGIYNRKGKVIPFSGNFVNNTKEVFFEQKPENDSIKNILTSTIISSMKVRNYYYNLIFNKKNKEVLSKFYCIEKGEGLWLFQAIKEDLKEDIKIDQDTKVNFFVKLTPDGRLSNIKSILKNNDNNNITKVYNHNFMLSFTPYKSGVKFLEYNIDIINIRNKNSIQINMNFID</sequence>
<dbReference type="RefSeq" id="WP_078675636.1">
    <property type="nucleotide sequence ID" value="NZ_MAHH01000023.1"/>
</dbReference>
<comment type="caution">
    <text evidence="3">The sequence shown here is derived from an EMBL/GenBank/DDBJ whole genome shotgun (WGS) entry which is preliminary data.</text>
</comment>
<dbReference type="Proteomes" id="UP000254876">
    <property type="component" value="Unassembled WGS sequence"/>
</dbReference>
<gene>
    <name evidence="2" type="ORF">CMU51_05055</name>
    <name evidence="3" type="ORF">NCTC10588_03592</name>
</gene>
<evidence type="ECO:0000313" key="3">
    <source>
        <dbReference type="EMBL" id="STD12381.1"/>
    </source>
</evidence>
<protein>
    <submittedName>
        <fullName evidence="3">Uncharacterized protein</fullName>
    </submittedName>
</protein>
<evidence type="ECO:0000313" key="4">
    <source>
        <dbReference type="Proteomes" id="UP000254876"/>
    </source>
</evidence>